<evidence type="ECO:0000313" key="2">
    <source>
        <dbReference type="EMBL" id="CAF1510794.1"/>
    </source>
</evidence>
<dbReference type="PROSITE" id="PS50181">
    <property type="entry name" value="FBOX"/>
    <property type="match status" value="1"/>
</dbReference>
<dbReference type="EMBL" id="CAJOBD010014301">
    <property type="protein sequence ID" value="CAF4198707.1"/>
    <property type="molecule type" value="Genomic_DNA"/>
</dbReference>
<proteinExistence type="predicted"/>
<protein>
    <recommendedName>
        <fullName evidence="1">F-box domain-containing protein</fullName>
    </recommendedName>
</protein>
<evidence type="ECO:0000313" key="4">
    <source>
        <dbReference type="Proteomes" id="UP000663864"/>
    </source>
</evidence>
<dbReference type="EMBL" id="CAJNOT010007748">
    <property type="protein sequence ID" value="CAF1510794.1"/>
    <property type="molecule type" value="Genomic_DNA"/>
</dbReference>
<sequence>MEYSCLGLNDLADEILMIIFKKLDNIEVLYSLLGVNQRLNKIVHDSVFTNSLFLFNELRNDMIRDRFCSKILPEIHDKIEWLHLESSHMKHVLHATDYPNLYGLGLYNINENLVQCLFNDKILSCDIFKNQITRLLITINKNDDYYKMLLSVANIYYYIFTVFTRLTALALYEPSYQSCARLNFNDSLHPNFRSSTLLKLNISVQCFDDCLCILDGRFNQLYSFSVDFGYIHIPEEMENRVSFTRKTSVLK</sequence>
<evidence type="ECO:0000259" key="1">
    <source>
        <dbReference type="PROSITE" id="PS50181"/>
    </source>
</evidence>
<reference evidence="2" key="1">
    <citation type="submission" date="2021-02" db="EMBL/GenBank/DDBJ databases">
        <authorList>
            <person name="Nowell W R."/>
        </authorList>
    </citation>
    <scope>NUCLEOTIDE SEQUENCE</scope>
</reference>
<evidence type="ECO:0000313" key="3">
    <source>
        <dbReference type="EMBL" id="CAF4198707.1"/>
    </source>
</evidence>
<feature type="domain" description="F-box" evidence="1">
    <location>
        <begin position="5"/>
        <end position="52"/>
    </location>
</feature>
<organism evidence="2 4">
    <name type="scientific">Rotaria sordida</name>
    <dbReference type="NCBI Taxonomy" id="392033"/>
    <lineage>
        <taxon>Eukaryota</taxon>
        <taxon>Metazoa</taxon>
        <taxon>Spiralia</taxon>
        <taxon>Gnathifera</taxon>
        <taxon>Rotifera</taxon>
        <taxon>Eurotatoria</taxon>
        <taxon>Bdelloidea</taxon>
        <taxon>Philodinida</taxon>
        <taxon>Philodinidae</taxon>
        <taxon>Rotaria</taxon>
    </lineage>
</organism>
<dbReference type="AlphaFoldDB" id="A0A815TUK2"/>
<dbReference type="InterPro" id="IPR001810">
    <property type="entry name" value="F-box_dom"/>
</dbReference>
<name>A0A815TUK2_9BILA</name>
<comment type="caution">
    <text evidence="2">The sequence shown here is derived from an EMBL/GenBank/DDBJ whole genome shotgun (WGS) entry which is preliminary data.</text>
</comment>
<gene>
    <name evidence="3" type="ORF">JBS370_LOCUS36411</name>
    <name evidence="2" type="ORF">ZHD862_LOCUS37906</name>
</gene>
<dbReference type="Proteomes" id="UP000663836">
    <property type="component" value="Unassembled WGS sequence"/>
</dbReference>
<dbReference type="Proteomes" id="UP000663864">
    <property type="component" value="Unassembled WGS sequence"/>
</dbReference>
<accession>A0A815TUK2</accession>